<organism evidence="2 3">
    <name type="scientific">Scylla paramamosain</name>
    <name type="common">Mud crab</name>
    <dbReference type="NCBI Taxonomy" id="85552"/>
    <lineage>
        <taxon>Eukaryota</taxon>
        <taxon>Metazoa</taxon>
        <taxon>Ecdysozoa</taxon>
        <taxon>Arthropoda</taxon>
        <taxon>Crustacea</taxon>
        <taxon>Multicrustacea</taxon>
        <taxon>Malacostraca</taxon>
        <taxon>Eumalacostraca</taxon>
        <taxon>Eucarida</taxon>
        <taxon>Decapoda</taxon>
        <taxon>Pleocyemata</taxon>
        <taxon>Brachyura</taxon>
        <taxon>Eubrachyura</taxon>
        <taxon>Portunoidea</taxon>
        <taxon>Portunidae</taxon>
        <taxon>Portuninae</taxon>
        <taxon>Scylla</taxon>
    </lineage>
</organism>
<evidence type="ECO:0000256" key="1">
    <source>
        <dbReference type="SAM" id="MobiDB-lite"/>
    </source>
</evidence>
<name>A0AAW0UV36_SCYPA</name>
<proteinExistence type="predicted"/>
<dbReference type="AlphaFoldDB" id="A0AAW0UV36"/>
<dbReference type="Proteomes" id="UP001487740">
    <property type="component" value="Unassembled WGS sequence"/>
</dbReference>
<feature type="region of interest" description="Disordered" evidence="1">
    <location>
        <begin position="101"/>
        <end position="146"/>
    </location>
</feature>
<dbReference type="EMBL" id="JARAKH010000005">
    <property type="protein sequence ID" value="KAK8403756.1"/>
    <property type="molecule type" value="Genomic_DNA"/>
</dbReference>
<evidence type="ECO:0000313" key="3">
    <source>
        <dbReference type="Proteomes" id="UP001487740"/>
    </source>
</evidence>
<protein>
    <submittedName>
        <fullName evidence="2">Uncharacterized protein</fullName>
    </submittedName>
</protein>
<keyword evidence="3" id="KW-1185">Reference proteome</keyword>
<comment type="caution">
    <text evidence="2">The sequence shown here is derived from an EMBL/GenBank/DDBJ whole genome shotgun (WGS) entry which is preliminary data.</text>
</comment>
<accession>A0AAW0UV36</accession>
<feature type="compositionally biased region" description="Polar residues" evidence="1">
    <location>
        <begin position="118"/>
        <end position="127"/>
    </location>
</feature>
<sequence>MATTVTCTSIHRYHFRVPRTKWKRQTAVGLEFLAEGGYGRLMSGYWPYATPPTLATPSHPSHLSAVGALSSMAALSSSMDIYYRHAQLAALSRTAAAVTPASTPTLEGTPSLPALTTVGATSSSSPPTLVAPRQEEEQRRQRAGVAGLGVACTSGDRKPNWTLRSSSSPISRRIYKCRCKRSLSTRLSLL</sequence>
<reference evidence="2 3" key="1">
    <citation type="submission" date="2023-03" db="EMBL/GenBank/DDBJ databases">
        <title>High-quality genome of Scylla paramamosain provides insights in environmental adaptation.</title>
        <authorList>
            <person name="Zhang L."/>
        </authorList>
    </citation>
    <scope>NUCLEOTIDE SEQUENCE [LARGE SCALE GENOMIC DNA]</scope>
    <source>
        <strain evidence="2">LZ_2023a</strain>
        <tissue evidence="2">Muscle</tissue>
    </source>
</reference>
<evidence type="ECO:0000313" key="2">
    <source>
        <dbReference type="EMBL" id="KAK8403756.1"/>
    </source>
</evidence>
<gene>
    <name evidence="2" type="ORF">O3P69_000098</name>
</gene>